<evidence type="ECO:0000313" key="2">
    <source>
        <dbReference type="Proteomes" id="UP000008281"/>
    </source>
</evidence>
<reference evidence="1" key="1">
    <citation type="submission" date="2007-07" db="EMBL/GenBank/DDBJ databases">
        <title>PCAP assembly of the Caenorhabditis remanei genome.</title>
        <authorList>
            <consortium name="The Caenorhabditis remanei Sequencing Consortium"/>
            <person name="Wilson R.K."/>
        </authorList>
    </citation>
    <scope>NUCLEOTIDE SEQUENCE [LARGE SCALE GENOMIC DNA]</scope>
    <source>
        <strain evidence="1">PB4641</strain>
    </source>
</reference>
<name>E3MWI2_CAERE</name>
<sequence>MEDDEKTNDTFQHAAEGGAIGAAKNAARYVIKTGGRKSNIVNVYDKTVKSSRGNPKWFARIDKPHGKVQYHHVNVNKAITGVPDPHIPISQATAQAAGAAGSVLNVVNKVAPAVAAVSVAIETVQFGAAVFKDIKNGSTRNTIEKTVSVAAATAGGMSGFSAGAAIGTAVLPGIGTILGGLVGAIFGGATAGSYAEEASEKVFDSIGLGIDHPKCEKCGQEFERHRYKEGHQNLCPNCR</sequence>
<dbReference type="PANTHER" id="PTHR21525:SF9">
    <property type="entry name" value="CHANNEL_COLICIN DOMAIN-CONTAINING PROTEIN"/>
    <property type="match status" value="1"/>
</dbReference>
<dbReference type="GeneID" id="9805342"/>
<dbReference type="STRING" id="31234.E3MWI2"/>
<accession>E3MWI2</accession>
<dbReference type="EMBL" id="DS268487">
    <property type="protein sequence ID" value="EFP10672.1"/>
    <property type="molecule type" value="Genomic_DNA"/>
</dbReference>
<dbReference type="eggNOG" id="ENOG502TCMB">
    <property type="taxonomic scope" value="Eukaryota"/>
</dbReference>
<gene>
    <name evidence="1" type="ORF">CRE_01199</name>
</gene>
<dbReference type="AlphaFoldDB" id="E3MWI2"/>
<evidence type="ECO:0000313" key="1">
    <source>
        <dbReference type="EMBL" id="EFP10672.1"/>
    </source>
</evidence>
<proteinExistence type="predicted"/>
<organism evidence="2">
    <name type="scientific">Caenorhabditis remanei</name>
    <name type="common">Caenorhabditis vulgaris</name>
    <dbReference type="NCBI Taxonomy" id="31234"/>
    <lineage>
        <taxon>Eukaryota</taxon>
        <taxon>Metazoa</taxon>
        <taxon>Ecdysozoa</taxon>
        <taxon>Nematoda</taxon>
        <taxon>Chromadorea</taxon>
        <taxon>Rhabditida</taxon>
        <taxon>Rhabditina</taxon>
        <taxon>Rhabditomorpha</taxon>
        <taxon>Rhabditoidea</taxon>
        <taxon>Rhabditidae</taxon>
        <taxon>Peloderinae</taxon>
        <taxon>Caenorhabditis</taxon>
    </lineage>
</organism>
<dbReference type="PANTHER" id="PTHR21525">
    <property type="entry name" value="MOTILE SPERM PROTEIN"/>
    <property type="match status" value="1"/>
</dbReference>
<dbReference type="CTD" id="9805342"/>
<keyword evidence="2" id="KW-1185">Reference proteome</keyword>
<dbReference type="HOGENOM" id="CLU_073932_0_0_1"/>
<dbReference type="InParanoid" id="E3MWI2"/>
<protein>
    <submittedName>
        <fullName evidence="1">Uncharacterized protein</fullName>
    </submittedName>
</protein>
<dbReference type="OrthoDB" id="5870415at2759"/>
<dbReference type="RefSeq" id="XP_003099530.2">
    <property type="nucleotide sequence ID" value="XM_003099482.2"/>
</dbReference>
<dbReference type="KEGG" id="crq:GCK72_009029"/>
<dbReference type="Proteomes" id="UP000008281">
    <property type="component" value="Unassembled WGS sequence"/>
</dbReference>
<dbReference type="OMA" id="HIKINPI"/>